<proteinExistence type="predicted"/>
<gene>
    <name evidence="4" type="ORF">C1645_408078</name>
</gene>
<dbReference type="Gene3D" id="2.120.10.80">
    <property type="entry name" value="Kelch-type beta propeller"/>
    <property type="match status" value="1"/>
</dbReference>
<dbReference type="Pfam" id="PF24681">
    <property type="entry name" value="Kelch_KLHDC2_KLHL20_DRC7"/>
    <property type="match status" value="1"/>
</dbReference>
<dbReference type="PANTHER" id="PTHR46093:SF18">
    <property type="entry name" value="FIBRONECTIN TYPE-III DOMAIN-CONTAINING PROTEIN"/>
    <property type="match status" value="1"/>
</dbReference>
<dbReference type="AlphaFoldDB" id="A0A397SKY3"/>
<name>A0A397SKY3_9GLOM</name>
<accession>A0A397SKY3</accession>
<comment type="caution">
    <text evidence="4">The sequence shown here is derived from an EMBL/GenBank/DDBJ whole genome shotgun (WGS) entry which is preliminary data.</text>
</comment>
<dbReference type="InterPro" id="IPR015915">
    <property type="entry name" value="Kelch-typ_b-propeller"/>
</dbReference>
<dbReference type="OrthoDB" id="432528at2759"/>
<organism evidence="4 5">
    <name type="scientific">Glomus cerebriforme</name>
    <dbReference type="NCBI Taxonomy" id="658196"/>
    <lineage>
        <taxon>Eukaryota</taxon>
        <taxon>Fungi</taxon>
        <taxon>Fungi incertae sedis</taxon>
        <taxon>Mucoromycota</taxon>
        <taxon>Glomeromycotina</taxon>
        <taxon>Glomeromycetes</taxon>
        <taxon>Glomerales</taxon>
        <taxon>Glomeraceae</taxon>
        <taxon>Glomus</taxon>
    </lineage>
</organism>
<reference evidence="4 5" key="1">
    <citation type="submission" date="2018-06" db="EMBL/GenBank/DDBJ databases">
        <title>Comparative genomics reveals the genomic features of Rhizophagus irregularis, R. cerebriforme, R. diaphanum and Gigaspora rosea, and their symbiotic lifestyle signature.</title>
        <authorList>
            <person name="Morin E."/>
            <person name="San Clemente H."/>
            <person name="Chen E.C.H."/>
            <person name="De La Providencia I."/>
            <person name="Hainaut M."/>
            <person name="Kuo A."/>
            <person name="Kohler A."/>
            <person name="Murat C."/>
            <person name="Tang N."/>
            <person name="Roy S."/>
            <person name="Loubradou J."/>
            <person name="Henrissat B."/>
            <person name="Grigoriev I.V."/>
            <person name="Corradi N."/>
            <person name="Roux C."/>
            <person name="Martin F.M."/>
        </authorList>
    </citation>
    <scope>NUCLEOTIDE SEQUENCE [LARGE SCALE GENOMIC DNA]</scope>
    <source>
        <strain evidence="4 5">DAOM 227022</strain>
    </source>
</reference>
<dbReference type="PANTHER" id="PTHR46093">
    <property type="entry name" value="ACYL-COA-BINDING DOMAIN-CONTAINING PROTEIN 5"/>
    <property type="match status" value="1"/>
</dbReference>
<keyword evidence="1" id="KW-0880">Kelch repeat</keyword>
<keyword evidence="3" id="KW-0732">Signal</keyword>
<feature type="chain" id="PRO_5018144722" description="Galactose oxidase" evidence="3">
    <location>
        <begin position="28"/>
        <end position="239"/>
    </location>
</feature>
<sequence length="239" mass="27112">MMSKKRSLTWFILWWILLQFLLEVVNSQVKLLQPQKRISHTATFINDKLYILGGESLSTDPTIEEITQNEFFYLDCSESFNTMNLTWNFLSNIGIPSRWAAASVKGGINNYTLFLYGGFSSLKNDLNLVYTYDTQNSSWNIPNINEYNITNKRSLGAIIDYNGKMYLFGGTSDELGVSNDMIILDTINLAFTIGSFTNAPSARFYYGSTLLPNQNIIYFGGNDGINILGLDVVKLYKKK</sequence>
<dbReference type="EMBL" id="QKYT01000478">
    <property type="protein sequence ID" value="RIA84637.1"/>
    <property type="molecule type" value="Genomic_DNA"/>
</dbReference>
<evidence type="ECO:0008006" key="6">
    <source>
        <dbReference type="Google" id="ProtNLM"/>
    </source>
</evidence>
<dbReference type="SUPFAM" id="SSF117281">
    <property type="entry name" value="Kelch motif"/>
    <property type="match status" value="1"/>
</dbReference>
<feature type="signal peptide" evidence="3">
    <location>
        <begin position="1"/>
        <end position="27"/>
    </location>
</feature>
<keyword evidence="5" id="KW-1185">Reference proteome</keyword>
<dbReference type="Proteomes" id="UP000265703">
    <property type="component" value="Unassembled WGS sequence"/>
</dbReference>
<evidence type="ECO:0000313" key="5">
    <source>
        <dbReference type="Proteomes" id="UP000265703"/>
    </source>
</evidence>
<evidence type="ECO:0000313" key="4">
    <source>
        <dbReference type="EMBL" id="RIA84637.1"/>
    </source>
</evidence>
<evidence type="ECO:0000256" key="1">
    <source>
        <dbReference type="ARBA" id="ARBA00022441"/>
    </source>
</evidence>
<keyword evidence="2" id="KW-0677">Repeat</keyword>
<evidence type="ECO:0000256" key="3">
    <source>
        <dbReference type="SAM" id="SignalP"/>
    </source>
</evidence>
<evidence type="ECO:0000256" key="2">
    <source>
        <dbReference type="ARBA" id="ARBA00022737"/>
    </source>
</evidence>
<protein>
    <recommendedName>
        <fullName evidence="6">Galactose oxidase</fullName>
    </recommendedName>
</protein>